<gene>
    <name evidence="1" type="ordered locus">Runsl_2791</name>
</gene>
<dbReference type="AlphaFoldDB" id="A0A7U4E6G6"/>
<keyword evidence="2" id="KW-1185">Reference proteome</keyword>
<dbReference type="RefSeq" id="WP_013928493.1">
    <property type="nucleotide sequence ID" value="NC_015703.1"/>
</dbReference>
<evidence type="ECO:0000313" key="1">
    <source>
        <dbReference type="EMBL" id="AEI49184.1"/>
    </source>
</evidence>
<protein>
    <submittedName>
        <fullName evidence="1">Uncharacterized protein</fullName>
    </submittedName>
</protein>
<reference evidence="1 2" key="2">
    <citation type="journal article" date="2012" name="Stand. Genomic Sci.">
        <title>Complete genome sequence of the aquatic bacterium Runella slithyformis type strain (LSU 4(T)).</title>
        <authorList>
            <person name="Copeland A."/>
            <person name="Zhang X."/>
            <person name="Misra M."/>
            <person name="Lapidus A."/>
            <person name="Nolan M."/>
            <person name="Lucas S."/>
            <person name="Deshpande S."/>
            <person name="Cheng J.F."/>
            <person name="Tapia R."/>
            <person name="Goodwin L.A."/>
            <person name="Pitluck S."/>
            <person name="Liolios K."/>
            <person name="Pagani I."/>
            <person name="Ivanova N."/>
            <person name="Mikhailova N."/>
            <person name="Pati A."/>
            <person name="Chen A."/>
            <person name="Palaniappan K."/>
            <person name="Land M."/>
            <person name="Hauser L."/>
            <person name="Pan C."/>
            <person name="Jeffries C.D."/>
            <person name="Detter J.C."/>
            <person name="Brambilla E.M."/>
            <person name="Rohde M."/>
            <person name="Djao O.D."/>
            <person name="Goker M."/>
            <person name="Sikorski J."/>
            <person name="Tindall B.J."/>
            <person name="Woyke T."/>
            <person name="Bristow J."/>
            <person name="Eisen J.A."/>
            <person name="Markowitz V."/>
            <person name="Hugenholtz P."/>
            <person name="Kyrpides N.C."/>
            <person name="Klenk H.P."/>
            <person name="Mavromatis K."/>
        </authorList>
    </citation>
    <scope>NUCLEOTIDE SEQUENCE [LARGE SCALE GENOMIC DNA]</scope>
    <source>
        <strain evidence="2">ATCC 29530 / DSM 19594 / LMG 11500 / NCIMB 11436 / LSU 4</strain>
    </source>
</reference>
<name>A0A7U4E6G6_RUNSL</name>
<evidence type="ECO:0000313" key="2">
    <source>
        <dbReference type="Proteomes" id="UP000000493"/>
    </source>
</evidence>
<proteinExistence type="predicted"/>
<reference evidence="2" key="1">
    <citation type="submission" date="2011-06" db="EMBL/GenBank/DDBJ databases">
        <title>The complete genome of chromosome of Runella slithyformis DSM 19594.</title>
        <authorList>
            <consortium name="US DOE Joint Genome Institute (JGI-PGF)"/>
            <person name="Lucas S."/>
            <person name="Han J."/>
            <person name="Lapidus A."/>
            <person name="Bruce D."/>
            <person name="Goodwin L."/>
            <person name="Pitluck S."/>
            <person name="Peters L."/>
            <person name="Kyrpides N."/>
            <person name="Mavromatis K."/>
            <person name="Ivanova N."/>
            <person name="Ovchinnikova G."/>
            <person name="Zhang X."/>
            <person name="Misra M."/>
            <person name="Detter J.C."/>
            <person name="Tapia R."/>
            <person name="Han C."/>
            <person name="Land M."/>
            <person name="Hauser L."/>
            <person name="Markowitz V."/>
            <person name="Cheng J.-F."/>
            <person name="Hugenholtz P."/>
            <person name="Woyke T."/>
            <person name="Wu D."/>
            <person name="Tindall B."/>
            <person name="Faehrich R."/>
            <person name="Brambilla E."/>
            <person name="Klenk H.-P."/>
            <person name="Eisen J.A."/>
        </authorList>
    </citation>
    <scope>NUCLEOTIDE SEQUENCE [LARGE SCALE GENOMIC DNA]</scope>
    <source>
        <strain evidence="2">ATCC 29530 / DSM 19594 / LMG 11500 / NCIMB 11436 / LSU 4</strain>
    </source>
</reference>
<sequence>MKAVPTPKKITSARGNAPFIKDMVDDKKIIFAYFRGEISIDELNARGIKLG</sequence>
<dbReference type="KEGG" id="rsi:Runsl_2791"/>
<dbReference type="Proteomes" id="UP000000493">
    <property type="component" value="Chromosome"/>
</dbReference>
<organism evidence="1 2">
    <name type="scientific">Runella slithyformis (strain ATCC 29530 / DSM 19594 / LMG 11500 / NCIMB 11436 / LSU 4)</name>
    <dbReference type="NCBI Taxonomy" id="761193"/>
    <lineage>
        <taxon>Bacteria</taxon>
        <taxon>Pseudomonadati</taxon>
        <taxon>Bacteroidota</taxon>
        <taxon>Cytophagia</taxon>
        <taxon>Cytophagales</taxon>
        <taxon>Spirosomataceae</taxon>
        <taxon>Runella</taxon>
    </lineage>
</organism>
<accession>A0A7U4E6G6</accession>
<dbReference type="EMBL" id="CP002859">
    <property type="protein sequence ID" value="AEI49184.1"/>
    <property type="molecule type" value="Genomic_DNA"/>
</dbReference>